<dbReference type="RefSeq" id="WP_078928982.1">
    <property type="nucleotide sequence ID" value="NZ_FUXX01000026.1"/>
</dbReference>
<dbReference type="Gene3D" id="3.30.1360.40">
    <property type="match status" value="1"/>
</dbReference>
<dbReference type="HAMAP" id="MF_00040">
    <property type="entry name" value="RRF"/>
    <property type="match status" value="1"/>
</dbReference>
<dbReference type="InterPro" id="IPR036191">
    <property type="entry name" value="RRF_sf"/>
</dbReference>
<evidence type="ECO:0000256" key="3">
    <source>
        <dbReference type="ARBA" id="ARBA00022490"/>
    </source>
</evidence>
<accession>A0A1T4VIG7</accession>
<dbReference type="InterPro" id="IPR023584">
    <property type="entry name" value="Ribosome_recyc_fac_dom"/>
</dbReference>
<evidence type="ECO:0000256" key="1">
    <source>
        <dbReference type="ARBA" id="ARBA00004496"/>
    </source>
</evidence>
<dbReference type="Pfam" id="PF01765">
    <property type="entry name" value="RRF"/>
    <property type="match status" value="1"/>
</dbReference>
<keyword evidence="3 6" id="KW-0963">Cytoplasm</keyword>
<evidence type="ECO:0000256" key="2">
    <source>
        <dbReference type="ARBA" id="ARBA00005912"/>
    </source>
</evidence>
<feature type="domain" description="Ribosome recycling factor" evidence="8">
    <location>
        <begin position="23"/>
        <end position="183"/>
    </location>
</feature>
<evidence type="ECO:0000256" key="5">
    <source>
        <dbReference type="ARBA" id="ARBA00025050"/>
    </source>
</evidence>
<dbReference type="NCBIfam" id="TIGR00496">
    <property type="entry name" value="frr"/>
    <property type="match status" value="1"/>
</dbReference>
<evidence type="ECO:0000256" key="4">
    <source>
        <dbReference type="ARBA" id="ARBA00022917"/>
    </source>
</evidence>
<keyword evidence="10" id="KW-1185">Reference proteome</keyword>
<dbReference type="PANTHER" id="PTHR20982:SF3">
    <property type="entry name" value="MITOCHONDRIAL RIBOSOME RECYCLING FACTOR PSEUDO 1"/>
    <property type="match status" value="1"/>
</dbReference>
<dbReference type="EMBL" id="FUXX01000026">
    <property type="protein sequence ID" value="SKA64678.1"/>
    <property type="molecule type" value="Genomic_DNA"/>
</dbReference>
<dbReference type="SUPFAM" id="SSF55194">
    <property type="entry name" value="Ribosome recycling factor, RRF"/>
    <property type="match status" value="1"/>
</dbReference>
<dbReference type="GO" id="GO:0002184">
    <property type="term" value="P:cytoplasmic translational termination"/>
    <property type="evidence" value="ECO:0007669"/>
    <property type="project" value="TreeGrafter"/>
</dbReference>
<dbReference type="AlphaFoldDB" id="A0A1T4VIG7"/>
<evidence type="ECO:0000313" key="9">
    <source>
        <dbReference type="EMBL" id="SKA64678.1"/>
    </source>
</evidence>
<dbReference type="PANTHER" id="PTHR20982">
    <property type="entry name" value="RIBOSOME RECYCLING FACTOR"/>
    <property type="match status" value="1"/>
</dbReference>
<name>A0A1T4VIG7_9GAMM</name>
<evidence type="ECO:0000259" key="8">
    <source>
        <dbReference type="Pfam" id="PF01765"/>
    </source>
</evidence>
<comment type="function">
    <text evidence="5 6">Responsible for the release of ribosomes from messenger RNA at the termination of protein biosynthesis. May increase the efficiency of translation by recycling ribosomes from one round of translation to another.</text>
</comment>
<dbReference type="FunFam" id="1.10.132.20:FF:000001">
    <property type="entry name" value="Ribosome-recycling factor"/>
    <property type="match status" value="1"/>
</dbReference>
<organism evidence="9 10">
    <name type="scientific">Succinivibrio dextrinosolvens DSM 3072</name>
    <dbReference type="NCBI Taxonomy" id="1123324"/>
    <lineage>
        <taxon>Bacteria</taxon>
        <taxon>Pseudomonadati</taxon>
        <taxon>Pseudomonadota</taxon>
        <taxon>Gammaproteobacteria</taxon>
        <taxon>Aeromonadales</taxon>
        <taxon>Succinivibrionaceae</taxon>
        <taxon>Succinivibrio</taxon>
    </lineage>
</organism>
<dbReference type="GO" id="GO:0005829">
    <property type="term" value="C:cytosol"/>
    <property type="evidence" value="ECO:0007669"/>
    <property type="project" value="GOC"/>
</dbReference>
<comment type="similarity">
    <text evidence="2 6">Belongs to the RRF family.</text>
</comment>
<evidence type="ECO:0000256" key="7">
    <source>
        <dbReference type="SAM" id="MobiDB-lite"/>
    </source>
</evidence>
<dbReference type="STRING" id="83771.SAMN02910357_00662"/>
<dbReference type="CDD" id="cd00520">
    <property type="entry name" value="RRF"/>
    <property type="match status" value="1"/>
</dbReference>
<evidence type="ECO:0000256" key="6">
    <source>
        <dbReference type="HAMAP-Rule" id="MF_00040"/>
    </source>
</evidence>
<sequence>MLNDVHKNAESRMNKAIESLDVRLSKIRTGRAQPALLDGIMVDYYGSQTPLRQVAQINVEDARTLKLSVFDRNAIKAVEKAIQQSELGLNPVVAGVEIRVPLPPLTEERRKELVKIVKNEVEQTKVEIRNIRRDANAEVKDLQKNKEISEDDQRSAEEKIQKQTDASIKKADDLLAAKQKELMEI</sequence>
<reference evidence="10" key="1">
    <citation type="submission" date="2017-02" db="EMBL/GenBank/DDBJ databases">
        <authorList>
            <person name="Varghese N."/>
            <person name="Submissions S."/>
        </authorList>
    </citation>
    <scope>NUCLEOTIDE SEQUENCE [LARGE SCALE GENOMIC DNA]</scope>
    <source>
        <strain evidence="10">DSM 3072</strain>
    </source>
</reference>
<feature type="region of interest" description="Disordered" evidence="7">
    <location>
        <begin position="142"/>
        <end position="167"/>
    </location>
</feature>
<dbReference type="GO" id="GO:0043023">
    <property type="term" value="F:ribosomal large subunit binding"/>
    <property type="evidence" value="ECO:0007669"/>
    <property type="project" value="TreeGrafter"/>
</dbReference>
<dbReference type="InterPro" id="IPR002661">
    <property type="entry name" value="Ribosome_recyc_fac"/>
</dbReference>
<dbReference type="Proteomes" id="UP000242432">
    <property type="component" value="Unassembled WGS sequence"/>
</dbReference>
<proteinExistence type="inferred from homology"/>
<protein>
    <recommendedName>
        <fullName evidence="6">Ribosome-recycling factor</fullName>
        <shortName evidence="6">RRF</shortName>
    </recommendedName>
    <alternativeName>
        <fullName evidence="6">Ribosome-releasing factor</fullName>
    </alternativeName>
</protein>
<dbReference type="Gene3D" id="1.10.132.20">
    <property type="entry name" value="Ribosome-recycling factor"/>
    <property type="match status" value="1"/>
</dbReference>
<comment type="subcellular location">
    <subcellularLocation>
        <location evidence="1 6">Cytoplasm</location>
    </subcellularLocation>
</comment>
<evidence type="ECO:0000313" key="10">
    <source>
        <dbReference type="Proteomes" id="UP000242432"/>
    </source>
</evidence>
<dbReference type="FunFam" id="3.30.1360.40:FF:000001">
    <property type="entry name" value="Ribosome-recycling factor"/>
    <property type="match status" value="1"/>
</dbReference>
<keyword evidence="4 6" id="KW-0648">Protein biosynthesis</keyword>
<gene>
    <name evidence="6" type="primary">frr</name>
    <name evidence="9" type="ORF">SAMN02745213_01558</name>
</gene>